<evidence type="ECO:0000313" key="7">
    <source>
        <dbReference type="EMBL" id="BDQ38349.1"/>
    </source>
</evidence>
<reference evidence="7 8" key="1">
    <citation type="submission" date="2022-08" db="EMBL/GenBank/DDBJ databases">
        <title>Genome Sequence of the sulphate-reducing bacterium, Pseudodesulfovibrio sp. SYK.</title>
        <authorList>
            <person name="Kondo R."/>
            <person name="Kataoka T."/>
        </authorList>
    </citation>
    <scope>NUCLEOTIDE SEQUENCE [LARGE SCALE GENOMIC DNA]</scope>
    <source>
        <strain evidence="7 8">SYK</strain>
    </source>
</reference>
<dbReference type="InterPro" id="IPR050638">
    <property type="entry name" value="AA-Vitamin_Transporters"/>
</dbReference>
<dbReference type="InterPro" id="IPR037185">
    <property type="entry name" value="EmrE-like"/>
</dbReference>
<feature type="transmembrane region" description="Helical" evidence="5">
    <location>
        <begin position="248"/>
        <end position="269"/>
    </location>
</feature>
<name>A0ABM8B3G9_9BACT</name>
<gene>
    <name evidence="7" type="ORF">SYK_27090</name>
</gene>
<evidence type="ECO:0000256" key="3">
    <source>
        <dbReference type="ARBA" id="ARBA00022989"/>
    </source>
</evidence>
<feature type="transmembrane region" description="Helical" evidence="5">
    <location>
        <begin position="134"/>
        <end position="152"/>
    </location>
</feature>
<evidence type="ECO:0000259" key="6">
    <source>
        <dbReference type="Pfam" id="PF00892"/>
    </source>
</evidence>
<dbReference type="Pfam" id="PF00892">
    <property type="entry name" value="EamA"/>
    <property type="match status" value="2"/>
</dbReference>
<keyword evidence="4 5" id="KW-0472">Membrane</keyword>
<feature type="domain" description="EamA" evidence="6">
    <location>
        <begin position="159"/>
        <end position="293"/>
    </location>
</feature>
<protein>
    <submittedName>
        <fullName evidence="7">ABC transporter permease</fullName>
    </submittedName>
</protein>
<evidence type="ECO:0000256" key="4">
    <source>
        <dbReference type="ARBA" id="ARBA00023136"/>
    </source>
</evidence>
<evidence type="ECO:0000256" key="2">
    <source>
        <dbReference type="ARBA" id="ARBA00022692"/>
    </source>
</evidence>
<keyword evidence="8" id="KW-1185">Reference proteome</keyword>
<feature type="domain" description="EamA" evidence="6">
    <location>
        <begin position="15"/>
        <end position="145"/>
    </location>
</feature>
<feature type="transmembrane region" description="Helical" evidence="5">
    <location>
        <begin position="73"/>
        <end position="94"/>
    </location>
</feature>
<dbReference type="EMBL" id="AP026709">
    <property type="protein sequence ID" value="BDQ38349.1"/>
    <property type="molecule type" value="Genomic_DNA"/>
</dbReference>
<dbReference type="RefSeq" id="WP_281760847.1">
    <property type="nucleotide sequence ID" value="NZ_AP026709.1"/>
</dbReference>
<comment type="subcellular location">
    <subcellularLocation>
        <location evidence="1">Membrane</location>
        <topology evidence="1">Multi-pass membrane protein</topology>
    </subcellularLocation>
</comment>
<feature type="transmembrane region" description="Helical" evidence="5">
    <location>
        <begin position="12"/>
        <end position="30"/>
    </location>
</feature>
<feature type="transmembrane region" description="Helical" evidence="5">
    <location>
        <begin position="100"/>
        <end position="122"/>
    </location>
</feature>
<dbReference type="InterPro" id="IPR000620">
    <property type="entry name" value="EamA_dom"/>
</dbReference>
<accession>A0ABM8B3G9</accession>
<dbReference type="PANTHER" id="PTHR32322">
    <property type="entry name" value="INNER MEMBRANE TRANSPORTER"/>
    <property type="match status" value="1"/>
</dbReference>
<dbReference type="Proteomes" id="UP001317742">
    <property type="component" value="Chromosome"/>
</dbReference>
<feature type="transmembrane region" description="Helical" evidence="5">
    <location>
        <begin position="190"/>
        <end position="209"/>
    </location>
</feature>
<proteinExistence type="predicted"/>
<dbReference type="PANTHER" id="PTHR32322:SF9">
    <property type="entry name" value="AMINO-ACID METABOLITE EFFLUX PUMP-RELATED"/>
    <property type="match status" value="1"/>
</dbReference>
<feature type="transmembrane region" description="Helical" evidence="5">
    <location>
        <begin position="221"/>
        <end position="241"/>
    </location>
</feature>
<feature type="transmembrane region" description="Helical" evidence="5">
    <location>
        <begin position="158"/>
        <end position="178"/>
    </location>
</feature>
<keyword evidence="3 5" id="KW-1133">Transmembrane helix</keyword>
<keyword evidence="2 5" id="KW-0812">Transmembrane</keyword>
<dbReference type="SUPFAM" id="SSF103481">
    <property type="entry name" value="Multidrug resistance efflux transporter EmrE"/>
    <property type="match status" value="2"/>
</dbReference>
<feature type="transmembrane region" description="Helical" evidence="5">
    <location>
        <begin position="42"/>
        <end position="61"/>
    </location>
</feature>
<evidence type="ECO:0000313" key="8">
    <source>
        <dbReference type="Proteomes" id="UP001317742"/>
    </source>
</evidence>
<evidence type="ECO:0000256" key="1">
    <source>
        <dbReference type="ARBA" id="ARBA00004141"/>
    </source>
</evidence>
<sequence length="314" mass="33602">MTPRGIQSMTLTEWLMLITLSIIWGGGFFFNEIALRELPPMLVVFGRISIGSLGLIAVVFITRQNARVHLHRWRQLAVLGTFNTALPFFLIVWGQQYIESGLAAVINATTPAFTILVAHFFTADERFSMRKLSGAALGLGGVATLIGTDALMGFGDHVFGQIAIMGAALSYACAATYARRLTGMSPTVMGCLQLSAASLVMAPVVLVVTRPWELPMPGLETLAAITGLGLLCSTIASLIFFRILTSAGATNISLVTLLIPFSASTLGISFLGEPFTMRLIIGMLIVSAAAILIDGRLTLRRRPPAAQEPFEKGS</sequence>
<feature type="transmembrane region" description="Helical" evidence="5">
    <location>
        <begin position="275"/>
        <end position="293"/>
    </location>
</feature>
<evidence type="ECO:0000256" key="5">
    <source>
        <dbReference type="SAM" id="Phobius"/>
    </source>
</evidence>
<organism evidence="7 8">
    <name type="scientific">Pseudodesulfovibrio nedwellii</name>
    <dbReference type="NCBI Taxonomy" id="2973072"/>
    <lineage>
        <taxon>Bacteria</taxon>
        <taxon>Pseudomonadati</taxon>
        <taxon>Thermodesulfobacteriota</taxon>
        <taxon>Desulfovibrionia</taxon>
        <taxon>Desulfovibrionales</taxon>
        <taxon>Desulfovibrionaceae</taxon>
    </lineage>
</organism>